<dbReference type="GO" id="GO:0005886">
    <property type="term" value="C:plasma membrane"/>
    <property type="evidence" value="ECO:0007669"/>
    <property type="project" value="UniProtKB-SubCell"/>
</dbReference>
<evidence type="ECO:0000256" key="8">
    <source>
        <dbReference type="ARBA" id="ARBA00038436"/>
    </source>
</evidence>
<dbReference type="InterPro" id="IPR007387">
    <property type="entry name" value="TRAP_DctQ"/>
</dbReference>
<comment type="similarity">
    <text evidence="8 9">Belongs to the TRAP transporter small permease family.</text>
</comment>
<comment type="caution">
    <text evidence="11">The sequence shown here is derived from an EMBL/GenBank/DDBJ whole genome shotgun (WGS) entry which is preliminary data.</text>
</comment>
<gene>
    <name evidence="11" type="ORF">HNQ70_003033</name>
</gene>
<keyword evidence="7 9" id="KW-0472">Membrane</keyword>
<evidence type="ECO:0000256" key="4">
    <source>
        <dbReference type="ARBA" id="ARBA00022519"/>
    </source>
</evidence>
<keyword evidence="12" id="KW-1185">Reference proteome</keyword>
<dbReference type="Proteomes" id="UP000532440">
    <property type="component" value="Unassembled WGS sequence"/>
</dbReference>
<keyword evidence="6 9" id="KW-1133">Transmembrane helix</keyword>
<keyword evidence="5 9" id="KW-0812">Transmembrane</keyword>
<keyword evidence="3" id="KW-1003">Cell membrane</keyword>
<dbReference type="PANTHER" id="PTHR35011:SF4">
    <property type="entry name" value="SLL1102 PROTEIN"/>
    <property type="match status" value="1"/>
</dbReference>
<organism evidence="11 12">
    <name type="scientific">Quisquiliibacterium transsilvanicum</name>
    <dbReference type="NCBI Taxonomy" id="1549638"/>
    <lineage>
        <taxon>Bacteria</taxon>
        <taxon>Pseudomonadati</taxon>
        <taxon>Pseudomonadota</taxon>
        <taxon>Betaproteobacteria</taxon>
        <taxon>Burkholderiales</taxon>
        <taxon>Burkholderiaceae</taxon>
        <taxon>Quisquiliibacterium</taxon>
    </lineage>
</organism>
<protein>
    <recommendedName>
        <fullName evidence="9">TRAP transporter small permease protein</fullName>
    </recommendedName>
</protein>
<evidence type="ECO:0000313" key="11">
    <source>
        <dbReference type="EMBL" id="MBB5273005.1"/>
    </source>
</evidence>
<evidence type="ECO:0000259" key="10">
    <source>
        <dbReference type="Pfam" id="PF04290"/>
    </source>
</evidence>
<feature type="domain" description="Tripartite ATP-independent periplasmic transporters DctQ component" evidence="10">
    <location>
        <begin position="27"/>
        <end position="159"/>
    </location>
</feature>
<reference evidence="11 12" key="1">
    <citation type="submission" date="2020-08" db="EMBL/GenBank/DDBJ databases">
        <title>Genomic Encyclopedia of Type Strains, Phase IV (KMG-IV): sequencing the most valuable type-strain genomes for metagenomic binning, comparative biology and taxonomic classification.</title>
        <authorList>
            <person name="Goeker M."/>
        </authorList>
    </citation>
    <scope>NUCLEOTIDE SEQUENCE [LARGE SCALE GENOMIC DNA]</scope>
    <source>
        <strain evidence="11 12">DSM 29781</strain>
    </source>
</reference>
<comment type="function">
    <text evidence="9">Part of the tripartite ATP-independent periplasmic (TRAP) transport system.</text>
</comment>
<dbReference type="AlphaFoldDB" id="A0A7W8HJ45"/>
<feature type="transmembrane region" description="Helical" evidence="9">
    <location>
        <begin position="131"/>
        <end position="152"/>
    </location>
</feature>
<evidence type="ECO:0000256" key="9">
    <source>
        <dbReference type="RuleBase" id="RU369079"/>
    </source>
</evidence>
<sequence length="181" mass="20138">MFLKFARAVTTLNHWIARTAAWLILPMFAMLLIDVAMRYAVGRPSIWTSELTQLVFGVYGVIAGGWLLAERGHVNVDIFYGAYSVRRKALVDVCTSVLFFLFLAVLIWQGSSMAWESAMKMETSQSIWNPQVWPVKLAVPVAGVLVLLQGIIRLVSDVRVLMGLPNDEAVFGKQASDQPAH</sequence>
<evidence type="ECO:0000256" key="6">
    <source>
        <dbReference type="ARBA" id="ARBA00022989"/>
    </source>
</evidence>
<proteinExistence type="inferred from homology"/>
<evidence type="ECO:0000256" key="1">
    <source>
        <dbReference type="ARBA" id="ARBA00004429"/>
    </source>
</evidence>
<dbReference type="GO" id="GO:0022857">
    <property type="term" value="F:transmembrane transporter activity"/>
    <property type="evidence" value="ECO:0007669"/>
    <property type="project" value="UniProtKB-UniRule"/>
</dbReference>
<feature type="transmembrane region" description="Helical" evidence="9">
    <location>
        <begin position="20"/>
        <end position="39"/>
    </location>
</feature>
<comment type="subcellular location">
    <subcellularLocation>
        <location evidence="1 9">Cell inner membrane</location>
        <topology evidence="1 9">Multi-pass membrane protein</topology>
    </subcellularLocation>
</comment>
<evidence type="ECO:0000256" key="2">
    <source>
        <dbReference type="ARBA" id="ARBA00022448"/>
    </source>
</evidence>
<evidence type="ECO:0000256" key="3">
    <source>
        <dbReference type="ARBA" id="ARBA00022475"/>
    </source>
</evidence>
<feature type="transmembrane region" description="Helical" evidence="9">
    <location>
        <begin position="89"/>
        <end position="111"/>
    </location>
</feature>
<comment type="subunit">
    <text evidence="9">The complex comprises the extracytoplasmic solute receptor protein and the two transmembrane proteins.</text>
</comment>
<evidence type="ECO:0000313" key="12">
    <source>
        <dbReference type="Proteomes" id="UP000532440"/>
    </source>
</evidence>
<dbReference type="PANTHER" id="PTHR35011">
    <property type="entry name" value="2,3-DIKETO-L-GULONATE TRAP TRANSPORTER SMALL PERMEASE PROTEIN YIAM"/>
    <property type="match status" value="1"/>
</dbReference>
<feature type="transmembrane region" description="Helical" evidence="9">
    <location>
        <begin position="51"/>
        <end position="69"/>
    </location>
</feature>
<dbReference type="InterPro" id="IPR055348">
    <property type="entry name" value="DctQ"/>
</dbReference>
<name>A0A7W8HJ45_9BURK</name>
<evidence type="ECO:0000256" key="5">
    <source>
        <dbReference type="ARBA" id="ARBA00022692"/>
    </source>
</evidence>
<keyword evidence="2 9" id="KW-0813">Transport</keyword>
<dbReference type="RefSeq" id="WP_183969182.1">
    <property type="nucleotide sequence ID" value="NZ_BAABEW010000007.1"/>
</dbReference>
<accession>A0A7W8HJ45</accession>
<keyword evidence="4 9" id="KW-0997">Cell inner membrane</keyword>
<dbReference type="EMBL" id="JACHGB010000006">
    <property type="protein sequence ID" value="MBB5273005.1"/>
    <property type="molecule type" value="Genomic_DNA"/>
</dbReference>
<dbReference type="Pfam" id="PF04290">
    <property type="entry name" value="DctQ"/>
    <property type="match status" value="1"/>
</dbReference>
<evidence type="ECO:0000256" key="7">
    <source>
        <dbReference type="ARBA" id="ARBA00023136"/>
    </source>
</evidence>